<evidence type="ECO:0000256" key="1">
    <source>
        <dbReference type="ARBA" id="ARBA00025704"/>
    </source>
</evidence>
<evidence type="ECO:0000259" key="5">
    <source>
        <dbReference type="PROSITE" id="PS51880"/>
    </source>
</evidence>
<dbReference type="GO" id="GO:0016301">
    <property type="term" value="F:kinase activity"/>
    <property type="evidence" value="ECO:0007669"/>
    <property type="project" value="UniProtKB-KW"/>
</dbReference>
<comment type="similarity">
    <text evidence="2">Belongs to the relA/spoT family.</text>
</comment>
<keyword evidence="6" id="KW-0418">Kinase</keyword>
<evidence type="ECO:0000313" key="6">
    <source>
        <dbReference type="EMBL" id="KKU91197.1"/>
    </source>
</evidence>
<dbReference type="CDD" id="cd05399">
    <property type="entry name" value="NT_Rel-Spo_like"/>
    <property type="match status" value="1"/>
</dbReference>
<evidence type="ECO:0000313" key="7">
    <source>
        <dbReference type="Proteomes" id="UP000034956"/>
    </source>
</evidence>
<dbReference type="Gene3D" id="1.10.3210.10">
    <property type="entry name" value="Hypothetical protein af1432"/>
    <property type="match status" value="1"/>
</dbReference>
<gene>
    <name evidence="6" type="ORF">UY23_C0003G0035</name>
</gene>
<dbReference type="SUPFAM" id="SSF81301">
    <property type="entry name" value="Nucleotidyltransferase"/>
    <property type="match status" value="1"/>
</dbReference>
<sequence length="566" mass="65344">MATEWLKNYPAGSIVQKAYAFAAEAHQDAKRASGDPFISHCLAVAETIHNWRVDETSIAAALLHDVVEDTEKTLTDIKKEFGEEVAFLVDGLTKLDNFKYSDKEVQIENLRKLIVSFAQDLRVIIIKLADRSHNMRTLDALPREAQTRIAKETKDIYAPLAYRLGMQRLSGELEDLAFPYLAPKEFEWLVKEVKEQFAERQAYAEKIKPIVEKALRTEGINAISIDSRAKRYSSLYKKLLRYEMDLDKIYDLVALRIVVRNVSDCYAALGVIHHLWQPMPRRFKDYIARPKPNGYRSLHTTVFCVDNKITEFQIRTSEMHEEDELGIAAHWAYEQAKDEKRRQKNWVGVKSRKELLWVEQLRNWQKDFPDQQEFIESLKTDFFKDQIFVLTPENDVIDLPIGSTPVDFAYRIHSDVGDECIGAKVNGKIVPLDYELHSRDIVEILTQKGKKPSADWLRFIKTGLAKNQIRSALKEKQDRFRSKSETSGLEFKIVNQNRPGYLKDVTRVLGEMKINPLYLKSQTDARGALAALTIRTELLPKSRLEPLLVRLKKIPGTKEVGYKFNR</sequence>
<dbReference type="Pfam" id="PF13328">
    <property type="entry name" value="HD_4"/>
    <property type="match status" value="1"/>
</dbReference>
<keyword evidence="6" id="KW-0808">Transferase</keyword>
<dbReference type="FunFam" id="1.10.3210.10:FF:000001">
    <property type="entry name" value="GTP pyrophosphokinase RelA"/>
    <property type="match status" value="1"/>
</dbReference>
<evidence type="ECO:0000256" key="2">
    <source>
        <dbReference type="RuleBase" id="RU003847"/>
    </source>
</evidence>
<dbReference type="InterPro" id="IPR003607">
    <property type="entry name" value="HD/PDEase_dom"/>
</dbReference>
<dbReference type="Gene3D" id="3.30.460.10">
    <property type="entry name" value="Beta Polymerase, domain 2"/>
    <property type="match status" value="1"/>
</dbReference>
<dbReference type="InterPro" id="IPR002912">
    <property type="entry name" value="ACT_dom"/>
</dbReference>
<dbReference type="Pfam" id="PF13291">
    <property type="entry name" value="ACT_4"/>
    <property type="match status" value="1"/>
</dbReference>
<dbReference type="InterPro" id="IPR004095">
    <property type="entry name" value="TGS"/>
</dbReference>
<dbReference type="SMART" id="SM00954">
    <property type="entry name" value="RelA_SpoT"/>
    <property type="match status" value="1"/>
</dbReference>
<dbReference type="SUPFAM" id="SSF109604">
    <property type="entry name" value="HD-domain/PDEase-like"/>
    <property type="match status" value="1"/>
</dbReference>
<dbReference type="PANTHER" id="PTHR21262">
    <property type="entry name" value="GUANOSINE-3',5'-BIS DIPHOSPHATE 3'-PYROPHOSPHOHYDROLASE"/>
    <property type="match status" value="1"/>
</dbReference>
<dbReference type="GO" id="GO:0005886">
    <property type="term" value="C:plasma membrane"/>
    <property type="evidence" value="ECO:0007669"/>
    <property type="project" value="TreeGrafter"/>
</dbReference>
<dbReference type="GO" id="GO:0015969">
    <property type="term" value="P:guanosine tetraphosphate metabolic process"/>
    <property type="evidence" value="ECO:0007669"/>
    <property type="project" value="InterPro"/>
</dbReference>
<comment type="function">
    <text evidence="2">In eubacteria ppGpp (guanosine 3'-diphosphate 5'-diphosphate) is a mediator of the stringent response that coordinates a variety of cellular activities in response to changes in nutritional abundance.</text>
</comment>
<dbReference type="InterPro" id="IPR045865">
    <property type="entry name" value="ACT-like_dom_sf"/>
</dbReference>
<feature type="domain" description="ACT" evidence="3">
    <location>
        <begin position="490"/>
        <end position="565"/>
    </location>
</feature>
<dbReference type="EMBL" id="LCPF01000003">
    <property type="protein sequence ID" value="KKU91197.1"/>
    <property type="molecule type" value="Genomic_DNA"/>
</dbReference>
<organism evidence="6 7">
    <name type="scientific">Candidatus Jorgensenbacteria bacterium GW2011_GWA1_48_11</name>
    <dbReference type="NCBI Taxonomy" id="1618660"/>
    <lineage>
        <taxon>Bacteria</taxon>
        <taxon>Candidatus Joergenseniibacteriota</taxon>
    </lineage>
</organism>
<reference evidence="6 7" key="1">
    <citation type="journal article" date="2015" name="Nature">
        <title>rRNA introns, odd ribosomes, and small enigmatic genomes across a large radiation of phyla.</title>
        <authorList>
            <person name="Brown C.T."/>
            <person name="Hug L.A."/>
            <person name="Thomas B.C."/>
            <person name="Sharon I."/>
            <person name="Castelle C.J."/>
            <person name="Singh A."/>
            <person name="Wilkins M.J."/>
            <person name="Williams K.H."/>
            <person name="Banfield J.F."/>
        </authorList>
    </citation>
    <scope>NUCLEOTIDE SEQUENCE [LARGE SCALE GENOMIC DNA]</scope>
</reference>
<dbReference type="Proteomes" id="UP000034956">
    <property type="component" value="Unassembled WGS sequence"/>
</dbReference>
<proteinExistence type="inferred from homology"/>
<dbReference type="InterPro" id="IPR043519">
    <property type="entry name" value="NT_sf"/>
</dbReference>
<name>A0A0G1UAR3_9BACT</name>
<dbReference type="PROSITE" id="PS51671">
    <property type="entry name" value="ACT"/>
    <property type="match status" value="1"/>
</dbReference>
<dbReference type="FunFam" id="3.10.20.30:FF:000002">
    <property type="entry name" value="GTP pyrophosphokinase (RelA/SpoT)"/>
    <property type="match status" value="1"/>
</dbReference>
<feature type="domain" description="TGS" evidence="5">
    <location>
        <begin position="383"/>
        <end position="446"/>
    </location>
</feature>
<dbReference type="AlphaFoldDB" id="A0A0G1UAR3"/>
<dbReference type="SUPFAM" id="SSF81271">
    <property type="entry name" value="TGS-like"/>
    <property type="match status" value="1"/>
</dbReference>
<dbReference type="Pfam" id="PF02824">
    <property type="entry name" value="TGS"/>
    <property type="match status" value="1"/>
</dbReference>
<dbReference type="InterPro" id="IPR012676">
    <property type="entry name" value="TGS-like"/>
</dbReference>
<dbReference type="Gene3D" id="3.10.20.30">
    <property type="match status" value="1"/>
</dbReference>
<evidence type="ECO:0000259" key="4">
    <source>
        <dbReference type="PROSITE" id="PS51831"/>
    </source>
</evidence>
<evidence type="ECO:0000259" key="3">
    <source>
        <dbReference type="PROSITE" id="PS51671"/>
    </source>
</evidence>
<protein>
    <submittedName>
        <fullName evidence="6">GTP pyrophosphokinase</fullName>
    </submittedName>
</protein>
<dbReference type="CDD" id="cd00077">
    <property type="entry name" value="HDc"/>
    <property type="match status" value="1"/>
</dbReference>
<comment type="pathway">
    <text evidence="1">Purine metabolism.</text>
</comment>
<dbReference type="InterPro" id="IPR007685">
    <property type="entry name" value="RelA_SpoT"/>
</dbReference>
<dbReference type="SMART" id="SM00471">
    <property type="entry name" value="HDc"/>
    <property type="match status" value="1"/>
</dbReference>
<dbReference type="PROSITE" id="PS51831">
    <property type="entry name" value="HD"/>
    <property type="match status" value="1"/>
</dbReference>
<dbReference type="Pfam" id="PF04607">
    <property type="entry name" value="RelA_SpoT"/>
    <property type="match status" value="1"/>
</dbReference>
<dbReference type="PATRIC" id="fig|1618660.3.peg.544"/>
<dbReference type="InterPro" id="IPR006674">
    <property type="entry name" value="HD_domain"/>
</dbReference>
<dbReference type="NCBIfam" id="TIGR00691">
    <property type="entry name" value="spoT_relA"/>
    <property type="match status" value="1"/>
</dbReference>
<comment type="caution">
    <text evidence="6">The sequence shown here is derived from an EMBL/GenBank/DDBJ whole genome shotgun (WGS) entry which is preliminary data.</text>
</comment>
<dbReference type="InterPro" id="IPR004811">
    <property type="entry name" value="RelA/Spo_fam"/>
</dbReference>
<dbReference type="InterPro" id="IPR033655">
    <property type="entry name" value="TGS_RelA/SpoT"/>
</dbReference>
<dbReference type="CDD" id="cd01668">
    <property type="entry name" value="TGS_RSH"/>
    <property type="match status" value="1"/>
</dbReference>
<dbReference type="PROSITE" id="PS51880">
    <property type="entry name" value="TGS"/>
    <property type="match status" value="1"/>
</dbReference>
<dbReference type="PANTHER" id="PTHR21262:SF31">
    <property type="entry name" value="GTP PYROPHOSPHOKINASE"/>
    <property type="match status" value="1"/>
</dbReference>
<accession>A0A0G1UAR3</accession>
<dbReference type="Gene3D" id="3.30.70.260">
    <property type="match status" value="1"/>
</dbReference>
<dbReference type="SUPFAM" id="SSF55021">
    <property type="entry name" value="ACT-like"/>
    <property type="match status" value="1"/>
</dbReference>
<dbReference type="FunFam" id="3.30.460.10:FF:000001">
    <property type="entry name" value="GTP pyrophosphokinase RelA"/>
    <property type="match status" value="1"/>
</dbReference>
<dbReference type="InterPro" id="IPR012675">
    <property type="entry name" value="Beta-grasp_dom_sf"/>
</dbReference>
<feature type="domain" description="HD" evidence="4">
    <location>
        <begin position="37"/>
        <end position="135"/>
    </location>
</feature>